<dbReference type="AlphaFoldDB" id="A0A061FS61"/>
<dbReference type="EMBL" id="CM001888">
    <property type="protein sequence ID" value="EOY19931.1"/>
    <property type="molecule type" value="Genomic_DNA"/>
</dbReference>
<evidence type="ECO:0000313" key="3">
    <source>
        <dbReference type="Proteomes" id="UP000026915"/>
    </source>
</evidence>
<organism evidence="2 3">
    <name type="scientific">Theobroma cacao</name>
    <name type="common">Cacao</name>
    <name type="synonym">Cocoa</name>
    <dbReference type="NCBI Taxonomy" id="3641"/>
    <lineage>
        <taxon>Eukaryota</taxon>
        <taxon>Viridiplantae</taxon>
        <taxon>Streptophyta</taxon>
        <taxon>Embryophyta</taxon>
        <taxon>Tracheophyta</taxon>
        <taxon>Spermatophyta</taxon>
        <taxon>Magnoliopsida</taxon>
        <taxon>eudicotyledons</taxon>
        <taxon>Gunneridae</taxon>
        <taxon>Pentapetalae</taxon>
        <taxon>rosids</taxon>
        <taxon>malvids</taxon>
        <taxon>Malvales</taxon>
        <taxon>Malvaceae</taxon>
        <taxon>Byttnerioideae</taxon>
        <taxon>Theobroma</taxon>
    </lineage>
</organism>
<dbReference type="GO" id="GO:0007623">
    <property type="term" value="P:circadian rhythm"/>
    <property type="evidence" value="ECO:0007669"/>
    <property type="project" value="InterPro"/>
</dbReference>
<evidence type="ECO:0000256" key="1">
    <source>
        <dbReference type="SAM" id="MobiDB-lite"/>
    </source>
</evidence>
<dbReference type="eggNOG" id="ENOG502QS7P">
    <property type="taxonomic scope" value="Eukaryota"/>
</dbReference>
<gene>
    <name evidence="2" type="ORF">TCM_045335</name>
</gene>
<feature type="region of interest" description="Disordered" evidence="1">
    <location>
        <begin position="31"/>
        <end position="68"/>
    </location>
</feature>
<feature type="compositionally biased region" description="Basic and acidic residues" evidence="1">
    <location>
        <begin position="32"/>
        <end position="41"/>
    </location>
</feature>
<accession>A0A061FS61</accession>
<dbReference type="FunCoup" id="A0A061FS61">
    <property type="interactions" value="170"/>
</dbReference>
<dbReference type="Gramene" id="EOY19928">
    <property type="protein sequence ID" value="EOY19928"/>
    <property type="gene ID" value="TCM_045335"/>
</dbReference>
<keyword evidence="3" id="KW-1185">Reference proteome</keyword>
<dbReference type="GO" id="GO:0006355">
    <property type="term" value="P:regulation of DNA-templated transcription"/>
    <property type="evidence" value="ECO:0007669"/>
    <property type="project" value="InterPro"/>
</dbReference>
<feature type="compositionally biased region" description="Basic and acidic residues" evidence="1">
    <location>
        <begin position="50"/>
        <end position="67"/>
    </location>
</feature>
<evidence type="ECO:0000313" key="2">
    <source>
        <dbReference type="EMBL" id="EOY19931.1"/>
    </source>
</evidence>
<dbReference type="InParanoid" id="A0A061FS61"/>
<dbReference type="InterPro" id="IPR039928">
    <property type="entry name" value="LNK"/>
</dbReference>
<feature type="compositionally biased region" description="Basic and acidic residues" evidence="1">
    <location>
        <begin position="570"/>
        <end position="590"/>
    </location>
</feature>
<name>A0A061FS61_THECC</name>
<feature type="region of interest" description="Disordered" evidence="1">
    <location>
        <begin position="559"/>
        <end position="597"/>
    </location>
</feature>
<reference evidence="2 3" key="1">
    <citation type="journal article" date="2013" name="Genome Biol.">
        <title>The genome sequence of the most widely cultivated cacao type and its use to identify candidate genes regulating pod color.</title>
        <authorList>
            <person name="Motamayor J.C."/>
            <person name="Mockaitis K."/>
            <person name="Schmutz J."/>
            <person name="Haiminen N."/>
            <person name="Iii D.L."/>
            <person name="Cornejo O."/>
            <person name="Findley S.D."/>
            <person name="Zheng P."/>
            <person name="Utro F."/>
            <person name="Royaert S."/>
            <person name="Saski C."/>
            <person name="Jenkins J."/>
            <person name="Podicheti R."/>
            <person name="Zhao M."/>
            <person name="Scheffler B.E."/>
            <person name="Stack J.C."/>
            <person name="Feltus F.A."/>
            <person name="Mustiga G.M."/>
            <person name="Amores F."/>
            <person name="Phillips W."/>
            <person name="Marelli J.P."/>
            <person name="May G.D."/>
            <person name="Shapiro H."/>
            <person name="Ma J."/>
            <person name="Bustamante C.D."/>
            <person name="Schnell R.J."/>
            <person name="Main D."/>
            <person name="Gilbert D."/>
            <person name="Parida L."/>
            <person name="Kuhn D.N."/>
        </authorList>
    </citation>
    <scope>NUCLEOTIDE SEQUENCE [LARGE SCALE GENOMIC DNA]</scope>
    <source>
        <strain evidence="3">cv. Matina 1-6</strain>
    </source>
</reference>
<dbReference type="Proteomes" id="UP000026915">
    <property type="component" value="Chromosome 10"/>
</dbReference>
<dbReference type="PANTHER" id="PTHR33334">
    <property type="entry name" value="PROTEIN LNK1"/>
    <property type="match status" value="1"/>
</dbReference>
<dbReference type="PANTHER" id="PTHR33334:SF5">
    <property type="entry name" value="PROTEIN LNK2"/>
    <property type="match status" value="1"/>
</dbReference>
<dbReference type="OMA" id="NQFPKEG"/>
<protein>
    <submittedName>
        <fullName evidence="2">Agglutinin-like protein ALA1, putative isoform 1</fullName>
    </submittedName>
</protein>
<dbReference type="Gramene" id="EOY19931">
    <property type="protein sequence ID" value="EOY19931"/>
    <property type="gene ID" value="TCM_045335"/>
</dbReference>
<dbReference type="EMBL" id="CM001888">
    <property type="protein sequence ID" value="EOY19928.1"/>
    <property type="molecule type" value="Genomic_DNA"/>
</dbReference>
<proteinExistence type="predicted"/>
<sequence length="705" mass="77846">MFDWNDEELTNIIWGEDGESDDHIVPYQEGSENCHSKKEWSQETATIKSTDQKTPGDKVDLHGRKVEGSSNFNANGGIATSGFGMVSWPELSLSNAAKTDQDSMGSEVSNHLAEVNKYSSTNAGTTELTKDSQIFQNPNEGKEQGDLVDYSWANIGSFDDLDRIFSNDDPIFGNVSLGSADDLWSSSKEVTNSAAKSFPTTVDSPSLGLGALRSTSENLEVKREYEQQDNQPFTLSYEKLDGSTSHGLHHVEFAGDESKSIIEEQMNVETRGKTSASKSHMVAEKVMAPNELGDKVHRHKKLLKFWKKSGDIGEAKLLQDLHGTWTPSGNPLAQYENNVATSIVKSSPSSVVGQQRQLRGSDSLQYQHISNTFVAPSAYGNLTNQYPTIPVLSNIQSGEFKQQPLLSCYDVSPSKANSVNRSVEASTKPLSMTPQEKIEKLRRRQQMQALLAIQKQQQQFHRQVPCADHSVIQKCNQENQFQHVEGADVEDLTTLASFDPNSPLEQDDSNTVSVAVDDCSVEETVLYRLQDVIGKLDIKIRLCIRDSLFRLAQSAMQRHYASDTSSTNKSSRDENEVAKEENKNHNRMSDAETETNPIDRTVAHLLFHRPLELPGKHPETPESPASTKFPCERKSASLLGLPIGCISDNSQVQQNLIHQVLKGPSPLLDSQQVEQFKNSTCIDGSENASNYGPADVGATEVEALH</sequence>
<dbReference type="STRING" id="3641.A0A061FS61"/>